<dbReference type="STRING" id="1849047.A0A3D8QT84"/>
<dbReference type="PANTHER" id="PTHR13271:SF146">
    <property type="entry name" value="SET DOMAIN-CONTAINING PROTEIN"/>
    <property type="match status" value="1"/>
</dbReference>
<organism evidence="1 2">
    <name type="scientific">Coleophoma cylindrospora</name>
    <dbReference type="NCBI Taxonomy" id="1849047"/>
    <lineage>
        <taxon>Eukaryota</taxon>
        <taxon>Fungi</taxon>
        <taxon>Dikarya</taxon>
        <taxon>Ascomycota</taxon>
        <taxon>Pezizomycotina</taxon>
        <taxon>Leotiomycetes</taxon>
        <taxon>Helotiales</taxon>
        <taxon>Dermateaceae</taxon>
        <taxon>Coleophoma</taxon>
    </lineage>
</organism>
<dbReference type="EMBL" id="PDLM01000012">
    <property type="protein sequence ID" value="RDW64891.1"/>
    <property type="molecule type" value="Genomic_DNA"/>
</dbReference>
<dbReference type="InterPro" id="IPR046341">
    <property type="entry name" value="SET_dom_sf"/>
</dbReference>
<evidence type="ECO:0008006" key="3">
    <source>
        <dbReference type="Google" id="ProtNLM"/>
    </source>
</evidence>
<protein>
    <recommendedName>
        <fullName evidence="3">SET domain-containing protein</fullName>
    </recommendedName>
</protein>
<dbReference type="PANTHER" id="PTHR13271">
    <property type="entry name" value="UNCHARACTERIZED PUTATIVE METHYLTRANSFERASE"/>
    <property type="match status" value="1"/>
</dbReference>
<evidence type="ECO:0000313" key="2">
    <source>
        <dbReference type="Proteomes" id="UP000256645"/>
    </source>
</evidence>
<dbReference type="GO" id="GO:0016279">
    <property type="term" value="F:protein-lysine N-methyltransferase activity"/>
    <property type="evidence" value="ECO:0007669"/>
    <property type="project" value="TreeGrafter"/>
</dbReference>
<dbReference type="OrthoDB" id="42889at2759"/>
<proteinExistence type="predicted"/>
<dbReference type="GO" id="GO:0005634">
    <property type="term" value="C:nucleus"/>
    <property type="evidence" value="ECO:0007669"/>
    <property type="project" value="TreeGrafter"/>
</dbReference>
<name>A0A3D8QT84_9HELO</name>
<dbReference type="SUPFAM" id="SSF82199">
    <property type="entry name" value="SET domain"/>
    <property type="match status" value="1"/>
</dbReference>
<comment type="caution">
    <text evidence="1">The sequence shown here is derived from an EMBL/GenBank/DDBJ whole genome shotgun (WGS) entry which is preliminary data.</text>
</comment>
<gene>
    <name evidence="1" type="ORF">BP6252_10542</name>
</gene>
<reference evidence="1 2" key="1">
    <citation type="journal article" date="2018" name="IMA Fungus">
        <title>IMA Genome-F 9: Draft genome sequence of Annulohypoxylon stygium, Aspergillus mulundensis, Berkeleyomyces basicola (syn. Thielaviopsis basicola), Ceratocystis smalleyi, two Cercospora beticola strains, Coleophoma cylindrospora, Fusarium fracticaudum, Phialophora cf. hyalina, and Morchella septimelata.</title>
        <authorList>
            <person name="Wingfield B.D."/>
            <person name="Bills G.F."/>
            <person name="Dong Y."/>
            <person name="Huang W."/>
            <person name="Nel W.J."/>
            <person name="Swalarsk-Parry B.S."/>
            <person name="Vaghefi N."/>
            <person name="Wilken P.M."/>
            <person name="An Z."/>
            <person name="de Beer Z.W."/>
            <person name="De Vos L."/>
            <person name="Chen L."/>
            <person name="Duong T.A."/>
            <person name="Gao Y."/>
            <person name="Hammerbacher A."/>
            <person name="Kikkert J.R."/>
            <person name="Li Y."/>
            <person name="Li H."/>
            <person name="Li K."/>
            <person name="Li Q."/>
            <person name="Liu X."/>
            <person name="Ma X."/>
            <person name="Naidoo K."/>
            <person name="Pethybridge S.J."/>
            <person name="Sun J."/>
            <person name="Steenkamp E.T."/>
            <person name="van der Nest M.A."/>
            <person name="van Wyk S."/>
            <person name="Wingfield M.J."/>
            <person name="Xiong C."/>
            <person name="Yue Q."/>
            <person name="Zhang X."/>
        </authorList>
    </citation>
    <scope>NUCLEOTIDE SEQUENCE [LARGE SCALE GENOMIC DNA]</scope>
    <source>
        <strain evidence="1 2">BP6252</strain>
    </source>
</reference>
<keyword evidence="2" id="KW-1185">Reference proteome</keyword>
<dbReference type="AlphaFoldDB" id="A0A3D8QT84"/>
<accession>A0A3D8QT84</accession>
<sequence>MEDHQNSKPAPEILSLQNWWLAHGGQLHPSIHIHWFGQSEGYGFQARQSIERPTEDASFYKVVSCPYTISLSYLNAIDASPTFSRHDSVPFPSAFLALPDHNPLGKVIIGYFFLMQQYLMGEKSFWHPYIRLLPQPNQPERLGTAILWPEEDLEYLSGTNAEPAVRKYKEIWENGYSTGFQLLQEHENWQLYTYDLYKWAAAVFGTRSFRPSLTLPEPWGELDAANEDAFSVLYPVLDIGNHMPTQPHLVKWIHSKTHDHVHDSVSLWSCKDIAKNDEVFNNYGSKSNSELLVGYGFMLPVEINEDTVNLKLATGGPRSGSKPQAEGMHMIFSRPRPCGDDRPLHLRYFSDGLVNLLLASLANLRERNVEGLEIFNPEASASPFGGHLARSMILAHLLLRDKLQTDLKKLRMQGESLEPPSNHNQSLAMEYRSRQMRVLQNALAPMDELIQGLFSHSSSVCTHFPDVGHNSIAPAGMKILSLECAFDWLANLNPSLSEHVESIISQEQEEPLPLDWSVLVADWDHVFWSLWIYLVLLLPATENSLAASLHGWATALLSNHPDVIRSRQFFSDQDEAETFDAMIDQIDPFLQQISPDSSYGGTATGKSTLKSLATFIAMEECFKADFPMLRGSKQQERVTQRVLCLPST</sequence>
<dbReference type="Gene3D" id="3.90.1410.10">
    <property type="entry name" value="set domain protein methyltransferase, domain 1"/>
    <property type="match status" value="1"/>
</dbReference>
<dbReference type="InterPro" id="IPR050600">
    <property type="entry name" value="SETD3_SETD6_MTase"/>
</dbReference>
<evidence type="ECO:0000313" key="1">
    <source>
        <dbReference type="EMBL" id="RDW64891.1"/>
    </source>
</evidence>
<dbReference type="Proteomes" id="UP000256645">
    <property type="component" value="Unassembled WGS sequence"/>
</dbReference>